<keyword evidence="3" id="KW-1185">Reference proteome</keyword>
<evidence type="ECO:0000313" key="2">
    <source>
        <dbReference type="EMBL" id="CAK9081526.1"/>
    </source>
</evidence>
<proteinExistence type="predicted"/>
<keyword evidence="1" id="KW-0812">Transmembrane</keyword>
<gene>
    <name evidence="2" type="ORF">CCMP2556_LOCUS39883</name>
</gene>
<protein>
    <submittedName>
        <fullName evidence="2">Uncharacterized protein</fullName>
    </submittedName>
</protein>
<evidence type="ECO:0000256" key="1">
    <source>
        <dbReference type="SAM" id="Phobius"/>
    </source>
</evidence>
<dbReference type="Proteomes" id="UP001642484">
    <property type="component" value="Unassembled WGS sequence"/>
</dbReference>
<feature type="transmembrane region" description="Helical" evidence="1">
    <location>
        <begin position="53"/>
        <end position="72"/>
    </location>
</feature>
<comment type="caution">
    <text evidence="2">The sequence shown here is derived from an EMBL/GenBank/DDBJ whole genome shotgun (WGS) entry which is preliminary data.</text>
</comment>
<organism evidence="2 3">
    <name type="scientific">Durusdinium trenchii</name>
    <dbReference type="NCBI Taxonomy" id="1381693"/>
    <lineage>
        <taxon>Eukaryota</taxon>
        <taxon>Sar</taxon>
        <taxon>Alveolata</taxon>
        <taxon>Dinophyceae</taxon>
        <taxon>Suessiales</taxon>
        <taxon>Symbiodiniaceae</taxon>
        <taxon>Durusdinium</taxon>
    </lineage>
</organism>
<keyword evidence="1" id="KW-0472">Membrane</keyword>
<keyword evidence="1" id="KW-1133">Transmembrane helix</keyword>
<sequence>MVFVMAAAPEVPALPPQAIQLSVLMLLGSSFCGLGTLAYASGFRCQRPVDENAFYFVGGLFIGFVLLEILAARRLAGAHVVQGPEHTYVR</sequence>
<evidence type="ECO:0000313" key="3">
    <source>
        <dbReference type="Proteomes" id="UP001642484"/>
    </source>
</evidence>
<feature type="transmembrane region" description="Helical" evidence="1">
    <location>
        <begin position="21"/>
        <end position="41"/>
    </location>
</feature>
<dbReference type="EMBL" id="CAXAMN010023851">
    <property type="protein sequence ID" value="CAK9081526.1"/>
    <property type="molecule type" value="Genomic_DNA"/>
</dbReference>
<accession>A0ABP0Q0F8</accession>
<reference evidence="2 3" key="1">
    <citation type="submission" date="2024-02" db="EMBL/GenBank/DDBJ databases">
        <authorList>
            <person name="Chen Y."/>
            <person name="Shah S."/>
            <person name="Dougan E. K."/>
            <person name="Thang M."/>
            <person name="Chan C."/>
        </authorList>
    </citation>
    <scope>NUCLEOTIDE SEQUENCE [LARGE SCALE GENOMIC DNA]</scope>
</reference>
<name>A0ABP0Q0F8_9DINO</name>